<dbReference type="SFLD" id="SFLDG01129">
    <property type="entry name" value="C1.5:_HAD__Beta-PGM__Phosphata"/>
    <property type="match status" value="1"/>
</dbReference>
<keyword evidence="2" id="KW-1185">Reference proteome</keyword>
<evidence type="ECO:0000313" key="2">
    <source>
        <dbReference type="Proteomes" id="UP001190336"/>
    </source>
</evidence>
<dbReference type="RefSeq" id="WP_308477124.1">
    <property type="nucleotide sequence ID" value="NZ_OY726394.1"/>
</dbReference>
<accession>A0ABN9MYJ3</accession>
<proteinExistence type="predicted"/>
<dbReference type="InterPro" id="IPR023198">
    <property type="entry name" value="PGP-like_dom2"/>
</dbReference>
<dbReference type="Proteomes" id="UP001190336">
    <property type="component" value="Chromosome"/>
</dbReference>
<dbReference type="Gene3D" id="1.10.150.240">
    <property type="entry name" value="Putative phosphatase, domain 2"/>
    <property type="match status" value="1"/>
</dbReference>
<dbReference type="SFLD" id="SFLDS00003">
    <property type="entry name" value="Haloacid_Dehalogenase"/>
    <property type="match status" value="1"/>
</dbReference>
<dbReference type="CDD" id="cd07505">
    <property type="entry name" value="HAD_BPGM-like"/>
    <property type="match status" value="1"/>
</dbReference>
<name>A0ABN9MYJ3_9MYCO</name>
<dbReference type="EMBL" id="OY726394">
    <property type="protein sequence ID" value="CAJ1497369.1"/>
    <property type="molecule type" value="Genomic_DNA"/>
</dbReference>
<organism evidence="1 2">
    <name type="scientific">[Mycobacterium] kokjensenii</name>
    <dbReference type="NCBI Taxonomy" id="3064287"/>
    <lineage>
        <taxon>Bacteria</taxon>
        <taxon>Bacillati</taxon>
        <taxon>Actinomycetota</taxon>
        <taxon>Actinomycetes</taxon>
        <taxon>Mycobacteriales</taxon>
        <taxon>Mycobacteriaceae</taxon>
        <taxon>Mycolicibacter</taxon>
    </lineage>
</organism>
<dbReference type="InterPro" id="IPR023214">
    <property type="entry name" value="HAD_sf"/>
</dbReference>
<protein>
    <submittedName>
        <fullName evidence="1">HAD family phosphatase</fullName>
    </submittedName>
</protein>
<sequence length="242" mass="25081">MRAVLCDMDGTLVDSEKIWDVAMEALYDRLGGVLTPEVRASTVGGCAEDTMRIVYDDLGLDHEPAAMAESARWMHAYTGELFDAGLPWCAGARELLDALTAAAVPTALVTNTPRALAERALGSIGRHYFAAVVCGDEVPAGKPAPDPYLRAAELLGLDPRSCLAVEDSPTGAAAAEAAGCPVLVVPNALPVPDGPLRHRVGSLAGLAVADLHAVHGGLAGGSSLRERASLPRERACLPADTP</sequence>
<dbReference type="InterPro" id="IPR036412">
    <property type="entry name" value="HAD-like_sf"/>
</dbReference>
<gene>
    <name evidence="1" type="ORF">MU0083_001654</name>
</gene>
<dbReference type="SUPFAM" id="SSF56784">
    <property type="entry name" value="HAD-like"/>
    <property type="match status" value="1"/>
</dbReference>
<dbReference type="NCBIfam" id="TIGR01509">
    <property type="entry name" value="HAD-SF-IA-v3"/>
    <property type="match status" value="1"/>
</dbReference>
<reference evidence="1 2" key="1">
    <citation type="submission" date="2023-08" db="EMBL/GenBank/DDBJ databases">
        <authorList>
            <person name="Folkvardsen B D."/>
            <person name="Norman A."/>
        </authorList>
    </citation>
    <scope>NUCLEOTIDE SEQUENCE [LARGE SCALE GENOMIC DNA]</scope>
    <source>
        <strain evidence="1 2">Mu0083</strain>
    </source>
</reference>
<dbReference type="Pfam" id="PF00702">
    <property type="entry name" value="Hydrolase"/>
    <property type="match status" value="1"/>
</dbReference>
<dbReference type="InterPro" id="IPR006439">
    <property type="entry name" value="HAD-SF_hydro_IA"/>
</dbReference>
<dbReference type="PANTHER" id="PTHR18901:SF38">
    <property type="entry name" value="PSEUDOURIDINE-5'-PHOSPHATASE"/>
    <property type="match status" value="1"/>
</dbReference>
<dbReference type="PANTHER" id="PTHR18901">
    <property type="entry name" value="2-DEOXYGLUCOSE-6-PHOSPHATE PHOSPHATASE 2"/>
    <property type="match status" value="1"/>
</dbReference>
<dbReference type="PRINTS" id="PR00413">
    <property type="entry name" value="HADHALOGNASE"/>
</dbReference>
<evidence type="ECO:0000313" key="1">
    <source>
        <dbReference type="EMBL" id="CAJ1497369.1"/>
    </source>
</evidence>
<dbReference type="Gene3D" id="3.40.50.1000">
    <property type="entry name" value="HAD superfamily/HAD-like"/>
    <property type="match status" value="1"/>
</dbReference>